<feature type="compositionally biased region" description="Basic and acidic residues" evidence="1">
    <location>
        <begin position="518"/>
        <end position="545"/>
    </location>
</feature>
<feature type="compositionally biased region" description="Polar residues" evidence="1">
    <location>
        <begin position="227"/>
        <end position="241"/>
    </location>
</feature>
<feature type="compositionally biased region" description="Basic and acidic residues" evidence="1">
    <location>
        <begin position="607"/>
        <end position="631"/>
    </location>
</feature>
<dbReference type="Proteomes" id="UP000807353">
    <property type="component" value="Unassembled WGS sequence"/>
</dbReference>
<feature type="compositionally biased region" description="Polar residues" evidence="1">
    <location>
        <begin position="282"/>
        <end position="307"/>
    </location>
</feature>
<feature type="compositionally biased region" description="Low complexity" evidence="1">
    <location>
        <begin position="244"/>
        <end position="266"/>
    </location>
</feature>
<feature type="region of interest" description="Disordered" evidence="1">
    <location>
        <begin position="282"/>
        <end position="328"/>
    </location>
</feature>
<feature type="region of interest" description="Disordered" evidence="1">
    <location>
        <begin position="227"/>
        <end position="266"/>
    </location>
</feature>
<comment type="caution">
    <text evidence="2">The sequence shown here is derived from an EMBL/GenBank/DDBJ whole genome shotgun (WGS) entry which is preliminary data.</text>
</comment>
<evidence type="ECO:0000313" key="3">
    <source>
        <dbReference type="Proteomes" id="UP000807353"/>
    </source>
</evidence>
<keyword evidence="3" id="KW-1185">Reference proteome</keyword>
<feature type="compositionally biased region" description="Low complexity" evidence="1">
    <location>
        <begin position="467"/>
        <end position="479"/>
    </location>
</feature>
<dbReference type="AlphaFoldDB" id="A0A9P6CLH1"/>
<proteinExistence type="predicted"/>
<dbReference type="OrthoDB" id="3230530at2759"/>
<feature type="compositionally biased region" description="Polar residues" evidence="1">
    <location>
        <begin position="480"/>
        <end position="490"/>
    </location>
</feature>
<sequence>MVHLTLSSTKGNQGLRYFPYSGYLGLTPVKVEGVVRTRLDDDPKSLQAKSLTISVRCYESRLGRVSVLHSNVLVDYTQVLWAKPDTEDYSPIGEMEFPFRIVIPPRVAGFSTAIFVDYRCMWRVEAVLSHIPIPHVGARQIKHFELPLVRYDVPPYQPTPPLAHPIFLHQTTKPRAPRLRYSVAPPTSPIGPLDIVSIPVAILPMDEGVTVRSATVIIERRIVLSETAGQVSSPDTPSTPAQPIPSSNSPSRRSTPSSSPSSFSYSPTASYQESIKFNAASSMVSDTSSDPTITPNTLYPSTSSLASDTRPLLSPHQPSPQPSTSQNPAKVIITPVVGAESSGQFIRDEKGTWTKTMTLQWPAAKSHSRWAIGETIQSELVSVKFFVRVKVVVSSSSGSESIELSDAKELLIVSTNEAERQLAISKFNEALQSSLEKGRSKSKSPRRTRRDRDEIPPSPALLKGYKSGSVSTGSVAAGTNGISTNNSAGSSKAAPLRRPHTSAGPRDKAYDFAGARLEYNRERDARAKVQDEDDVHKQRRADGRGDGPASRPSTSQGEPKRRQGYSFFGAAPRLGPALSGSSTGTSGSGSITASTSRSTSSSTSSNGRDEDRMREWEEELAKIEMRSRRSSDMLGFAGKRKRSAGAPRLGEESSSQSEA</sequence>
<organism evidence="2 3">
    <name type="scientific">Collybia nuda</name>
    <dbReference type="NCBI Taxonomy" id="64659"/>
    <lineage>
        <taxon>Eukaryota</taxon>
        <taxon>Fungi</taxon>
        <taxon>Dikarya</taxon>
        <taxon>Basidiomycota</taxon>
        <taxon>Agaricomycotina</taxon>
        <taxon>Agaricomycetes</taxon>
        <taxon>Agaricomycetidae</taxon>
        <taxon>Agaricales</taxon>
        <taxon>Tricholomatineae</taxon>
        <taxon>Clitocybaceae</taxon>
        <taxon>Collybia</taxon>
    </lineage>
</organism>
<name>A0A9P6CLH1_9AGAR</name>
<evidence type="ECO:0000313" key="2">
    <source>
        <dbReference type="EMBL" id="KAF9466315.1"/>
    </source>
</evidence>
<feature type="compositionally biased region" description="Low complexity" evidence="1">
    <location>
        <begin position="579"/>
        <end position="605"/>
    </location>
</feature>
<feature type="compositionally biased region" description="Basic residues" evidence="1">
    <location>
        <begin position="440"/>
        <end position="449"/>
    </location>
</feature>
<reference evidence="2" key="1">
    <citation type="submission" date="2020-11" db="EMBL/GenBank/DDBJ databases">
        <authorList>
            <consortium name="DOE Joint Genome Institute"/>
            <person name="Ahrendt S."/>
            <person name="Riley R."/>
            <person name="Andreopoulos W."/>
            <person name="Labutti K."/>
            <person name="Pangilinan J."/>
            <person name="Ruiz-Duenas F.J."/>
            <person name="Barrasa J.M."/>
            <person name="Sanchez-Garcia M."/>
            <person name="Camarero S."/>
            <person name="Miyauchi S."/>
            <person name="Serrano A."/>
            <person name="Linde D."/>
            <person name="Babiker R."/>
            <person name="Drula E."/>
            <person name="Ayuso-Fernandez I."/>
            <person name="Pacheco R."/>
            <person name="Padilla G."/>
            <person name="Ferreira P."/>
            <person name="Barriuso J."/>
            <person name="Kellner H."/>
            <person name="Castanera R."/>
            <person name="Alfaro M."/>
            <person name="Ramirez L."/>
            <person name="Pisabarro A.G."/>
            <person name="Kuo A."/>
            <person name="Tritt A."/>
            <person name="Lipzen A."/>
            <person name="He G."/>
            <person name="Yan M."/>
            <person name="Ng V."/>
            <person name="Cullen D."/>
            <person name="Martin F."/>
            <person name="Rosso M.-N."/>
            <person name="Henrissat B."/>
            <person name="Hibbett D."/>
            <person name="Martinez A.T."/>
            <person name="Grigoriev I.V."/>
        </authorList>
    </citation>
    <scope>NUCLEOTIDE SEQUENCE</scope>
    <source>
        <strain evidence="2">CBS 247.69</strain>
    </source>
</reference>
<feature type="compositionally biased region" description="Low complexity" evidence="1">
    <location>
        <begin position="311"/>
        <end position="328"/>
    </location>
</feature>
<protein>
    <submittedName>
        <fullName evidence="2">Uncharacterized protein</fullName>
    </submittedName>
</protein>
<gene>
    <name evidence="2" type="ORF">BDZ94DRAFT_1233928</name>
</gene>
<feature type="region of interest" description="Disordered" evidence="1">
    <location>
        <begin position="434"/>
        <end position="659"/>
    </location>
</feature>
<evidence type="ECO:0000256" key="1">
    <source>
        <dbReference type="SAM" id="MobiDB-lite"/>
    </source>
</evidence>
<accession>A0A9P6CLH1</accession>
<dbReference type="EMBL" id="MU150242">
    <property type="protein sequence ID" value="KAF9466315.1"/>
    <property type="molecule type" value="Genomic_DNA"/>
</dbReference>